<feature type="domain" description="BT-3987-like N-terminal" evidence="1">
    <location>
        <begin position="38"/>
        <end position="164"/>
    </location>
</feature>
<dbReference type="Proteomes" id="UP000184240">
    <property type="component" value="Unassembled WGS sequence"/>
</dbReference>
<reference evidence="5" key="1">
    <citation type="submission" date="2016-11" db="EMBL/GenBank/DDBJ databases">
        <authorList>
            <person name="Varghese N."/>
            <person name="Submissions S."/>
        </authorList>
    </citation>
    <scope>NUCLEOTIDE SEQUENCE [LARGE SCALE GENOMIC DNA]</scope>
    <source>
        <strain evidence="5">DSM 19859</strain>
    </source>
</reference>
<gene>
    <name evidence="3" type="ORF">DSM01_1398</name>
    <name evidence="4" type="ORF">SAMN04487999_2107</name>
</gene>
<name>A0A1M5YCK5_9FLAO</name>
<dbReference type="Gene3D" id="2.60.40.1740">
    <property type="entry name" value="hypothetical protein (bacova_03559)"/>
    <property type="match status" value="1"/>
</dbReference>
<keyword evidence="6" id="KW-1185">Reference proteome</keyword>
<evidence type="ECO:0000259" key="2">
    <source>
        <dbReference type="Pfam" id="PF18620"/>
    </source>
</evidence>
<evidence type="ECO:0008006" key="7">
    <source>
        <dbReference type="Google" id="ProtNLM"/>
    </source>
</evidence>
<dbReference type="Proteomes" id="UP000290037">
    <property type="component" value="Unassembled WGS sequence"/>
</dbReference>
<dbReference type="EMBL" id="FQXT01000003">
    <property type="protein sequence ID" value="SHI09639.1"/>
    <property type="molecule type" value="Genomic_DNA"/>
</dbReference>
<dbReference type="Pfam" id="PF18620">
    <property type="entry name" value="DUF5627"/>
    <property type="match status" value="1"/>
</dbReference>
<evidence type="ECO:0000259" key="1">
    <source>
        <dbReference type="Pfam" id="PF08522"/>
    </source>
</evidence>
<evidence type="ECO:0000313" key="4">
    <source>
        <dbReference type="EMBL" id="SHI09639.1"/>
    </source>
</evidence>
<feature type="domain" description="DUF5627" evidence="2">
    <location>
        <begin position="204"/>
        <end position="341"/>
    </location>
</feature>
<proteinExistence type="predicted"/>
<protein>
    <recommendedName>
        <fullName evidence="7">DUF1735 domain-containing protein</fullName>
    </recommendedName>
</protein>
<organism evidence="4 5">
    <name type="scientific">Leeuwenhoekiella palythoae</name>
    <dbReference type="NCBI Taxonomy" id="573501"/>
    <lineage>
        <taxon>Bacteria</taxon>
        <taxon>Pseudomonadati</taxon>
        <taxon>Bacteroidota</taxon>
        <taxon>Flavobacteriia</taxon>
        <taxon>Flavobacteriales</taxon>
        <taxon>Flavobacteriaceae</taxon>
        <taxon>Leeuwenhoekiella</taxon>
    </lineage>
</organism>
<accession>A0A1M5YCK5</accession>
<dbReference type="InterPro" id="IPR040580">
    <property type="entry name" value="DUF5627"/>
</dbReference>
<dbReference type="STRING" id="573501.SAMN04487999_2107"/>
<dbReference type="Gene3D" id="2.40.128.420">
    <property type="match status" value="1"/>
</dbReference>
<evidence type="ECO:0000313" key="6">
    <source>
        <dbReference type="Proteomes" id="UP000290037"/>
    </source>
</evidence>
<dbReference type="Pfam" id="PF08522">
    <property type="entry name" value="BT_3987-like_N"/>
    <property type="match status" value="1"/>
</dbReference>
<reference evidence="4" key="2">
    <citation type="submission" date="2016-11" db="EMBL/GenBank/DDBJ databases">
        <authorList>
            <person name="Jaros S."/>
            <person name="Januszkiewicz K."/>
            <person name="Wedrychowicz H."/>
        </authorList>
    </citation>
    <scope>NUCLEOTIDE SEQUENCE [LARGE SCALE GENOMIC DNA]</scope>
    <source>
        <strain evidence="4">DSM 19859</strain>
    </source>
</reference>
<reference evidence="3 6" key="3">
    <citation type="submission" date="2018-07" db="EMBL/GenBank/DDBJ databases">
        <title>Leeuwenhoekiella genomics.</title>
        <authorList>
            <person name="Tahon G."/>
            <person name="Willems A."/>
        </authorList>
    </citation>
    <scope>NUCLEOTIDE SEQUENCE [LARGE SCALE GENOMIC DNA]</scope>
    <source>
        <strain evidence="3 6">LMG 24856</strain>
    </source>
</reference>
<dbReference type="InterPro" id="IPR013728">
    <property type="entry name" value="BT_3987-like_N"/>
</dbReference>
<dbReference type="AlphaFoldDB" id="A0A1M5YCK5"/>
<evidence type="ECO:0000313" key="5">
    <source>
        <dbReference type="Proteomes" id="UP000184240"/>
    </source>
</evidence>
<dbReference type="EMBL" id="QOVN01000002">
    <property type="protein sequence ID" value="RXG30647.1"/>
    <property type="molecule type" value="Genomic_DNA"/>
</dbReference>
<dbReference type="RefSeq" id="WP_233430633.1">
    <property type="nucleotide sequence ID" value="NZ_FQXT01000003.1"/>
</dbReference>
<evidence type="ECO:0000313" key="3">
    <source>
        <dbReference type="EMBL" id="RXG30647.1"/>
    </source>
</evidence>
<sequence length="352" mass="39541">MQTYKHTIMRIYFNLLLILLICCYSSCENGEWEFPDYEYQAVYFAYQYPVRTITLGEDIFDTTLDNQGKCEIRATVGGVYENQNDIAIGFQVDNSLVEGFLFGEGENPILPLPTTHYSLATDKIVIPAGELSGGVEVQLTDSFFNDPKALERNYVIPIRMLSATPVDSILSGEAQVTDPRRGNALDWAVQPKDFIFYAIKYINPWEGYYLRRGQDIITGRNGNSEADQTIIRRESNVIDDEVVMLDSKSRYQISFDTGIQNKEGVDLGISLLVTLQDDGTATISSPNPTEYSISGSGSFIKDGEKNSWGSQDRDALYLTYEVETEELSVSTKDTLVMRNRGVSLETFSPILQ</sequence>